<protein>
    <submittedName>
        <fullName evidence="2">Type III effector protein NolB</fullName>
    </submittedName>
</protein>
<accession>A0A1G5ZY70</accession>
<sequence length="162" mass="16652">MMMPFTPITATLAECLPKAGSASLSDQAQFERALAHAADALKNDAPLVLAPPVMDVQRAAAKTNSLGDRVVEKISSMFAGNAVSPLDWQVGLSKGSEPGPPQKLTAETGPGTGTSGVSQGGRDFEAMIVGLRDLYNGVTQVALVSKGVSGITSSLNKLLKEG</sequence>
<dbReference type="AlphaFoldDB" id="A0A1G5ZY70"/>
<evidence type="ECO:0000313" key="3">
    <source>
        <dbReference type="Proteomes" id="UP000198588"/>
    </source>
</evidence>
<feature type="region of interest" description="Disordered" evidence="1">
    <location>
        <begin position="89"/>
        <end position="120"/>
    </location>
</feature>
<proteinExistence type="predicted"/>
<dbReference type="Pfam" id="PF17398">
    <property type="entry name" value="NolB"/>
    <property type="match status" value="1"/>
</dbReference>
<dbReference type="Proteomes" id="UP000198588">
    <property type="component" value="Unassembled WGS sequence"/>
</dbReference>
<dbReference type="STRING" id="1165689.SAMN02927914_06659"/>
<dbReference type="EMBL" id="FMXM01000051">
    <property type="protein sequence ID" value="SDA99651.1"/>
    <property type="molecule type" value="Genomic_DNA"/>
</dbReference>
<gene>
    <name evidence="2" type="ORF">SAMN02927914_06659</name>
</gene>
<organism evidence="2 3">
    <name type="scientific">Mesorhizobium qingshengii</name>
    <dbReference type="NCBI Taxonomy" id="1165689"/>
    <lineage>
        <taxon>Bacteria</taxon>
        <taxon>Pseudomonadati</taxon>
        <taxon>Pseudomonadota</taxon>
        <taxon>Alphaproteobacteria</taxon>
        <taxon>Hyphomicrobiales</taxon>
        <taxon>Phyllobacteriaceae</taxon>
        <taxon>Mesorhizobium</taxon>
    </lineage>
</organism>
<reference evidence="2 3" key="1">
    <citation type="submission" date="2016-10" db="EMBL/GenBank/DDBJ databases">
        <authorList>
            <person name="de Groot N.N."/>
        </authorList>
    </citation>
    <scope>NUCLEOTIDE SEQUENCE [LARGE SCALE GENOMIC DNA]</scope>
    <source>
        <strain evidence="2 3">CGMCC 1.12097</strain>
    </source>
</reference>
<evidence type="ECO:0000256" key="1">
    <source>
        <dbReference type="SAM" id="MobiDB-lite"/>
    </source>
</evidence>
<evidence type="ECO:0000313" key="2">
    <source>
        <dbReference type="EMBL" id="SDA99651.1"/>
    </source>
</evidence>
<name>A0A1G5ZY70_9HYPH</name>
<dbReference type="InterPro" id="IPR016775">
    <property type="entry name" value="Nodulation_NolB"/>
</dbReference>
<dbReference type="OrthoDB" id="9807728at2"/>